<dbReference type="Pfam" id="PF07885">
    <property type="entry name" value="Ion_trans_2"/>
    <property type="match status" value="1"/>
</dbReference>
<keyword evidence="7" id="KW-0472">Membrane</keyword>
<evidence type="ECO:0000256" key="7">
    <source>
        <dbReference type="SAM" id="Phobius"/>
    </source>
</evidence>
<dbReference type="InterPro" id="IPR003938">
    <property type="entry name" value="K_chnl_volt-dep_EAG/ELK/ERG"/>
</dbReference>
<keyword evidence="3" id="KW-0813">Transport</keyword>
<feature type="domain" description="Cyclic nucleotide-binding" evidence="9">
    <location>
        <begin position="200"/>
        <end position="265"/>
    </location>
</feature>
<protein>
    <submittedName>
        <fullName evidence="10">Oidioi.mRNA.OKI2018_I69.chr2.g6106.t1.cds</fullName>
    </submittedName>
</protein>
<dbReference type="InterPro" id="IPR018490">
    <property type="entry name" value="cNMP-bd_dom_sf"/>
</dbReference>
<accession>A0ABN7T8F6</accession>
<dbReference type="SMART" id="SM00100">
    <property type="entry name" value="cNMP"/>
    <property type="match status" value="1"/>
</dbReference>
<dbReference type="CDD" id="cd00038">
    <property type="entry name" value="CAP_ED"/>
    <property type="match status" value="1"/>
</dbReference>
<dbReference type="InterPro" id="IPR013099">
    <property type="entry name" value="K_chnl_dom"/>
</dbReference>
<dbReference type="PRINTS" id="PR01463">
    <property type="entry name" value="EAGCHANLFMLY"/>
</dbReference>
<organism evidence="10 11">
    <name type="scientific">Oikopleura dioica</name>
    <name type="common">Tunicate</name>
    <dbReference type="NCBI Taxonomy" id="34765"/>
    <lineage>
        <taxon>Eukaryota</taxon>
        <taxon>Metazoa</taxon>
        <taxon>Chordata</taxon>
        <taxon>Tunicata</taxon>
        <taxon>Appendicularia</taxon>
        <taxon>Copelata</taxon>
        <taxon>Oikopleuridae</taxon>
        <taxon>Oikopleura</taxon>
    </lineage>
</organism>
<keyword evidence="1" id="KW-0633">Potassium transport</keyword>
<evidence type="ECO:0000256" key="1">
    <source>
        <dbReference type="ARBA" id="ARBA00022538"/>
    </source>
</evidence>
<evidence type="ECO:0000256" key="4">
    <source>
        <dbReference type="ARBA" id="ARBA00022958"/>
    </source>
</evidence>
<feature type="signal peptide" evidence="8">
    <location>
        <begin position="1"/>
        <end position="17"/>
    </location>
</feature>
<evidence type="ECO:0000256" key="6">
    <source>
        <dbReference type="SAM" id="MobiDB-lite"/>
    </source>
</evidence>
<dbReference type="Gene3D" id="2.60.120.10">
    <property type="entry name" value="Jelly Rolls"/>
    <property type="match status" value="1"/>
</dbReference>
<evidence type="ECO:0000256" key="8">
    <source>
        <dbReference type="SAM" id="SignalP"/>
    </source>
</evidence>
<feature type="chain" id="PRO_5045905649" evidence="8">
    <location>
        <begin position="18"/>
        <end position="510"/>
    </location>
</feature>
<dbReference type="InterPro" id="IPR014710">
    <property type="entry name" value="RmlC-like_jellyroll"/>
</dbReference>
<evidence type="ECO:0000256" key="2">
    <source>
        <dbReference type="ARBA" id="ARBA00022826"/>
    </source>
</evidence>
<dbReference type="PROSITE" id="PS50042">
    <property type="entry name" value="CNMP_BINDING_3"/>
    <property type="match status" value="1"/>
</dbReference>
<proteinExistence type="predicted"/>
<keyword evidence="11" id="KW-1185">Reference proteome</keyword>
<keyword evidence="3" id="KW-0851">Voltage-gated channel</keyword>
<dbReference type="SUPFAM" id="SSF81324">
    <property type="entry name" value="Voltage-gated potassium channels"/>
    <property type="match status" value="1"/>
</dbReference>
<keyword evidence="5" id="KW-0407">Ion channel</keyword>
<keyword evidence="7" id="KW-1133">Transmembrane helix</keyword>
<evidence type="ECO:0000313" key="11">
    <source>
        <dbReference type="Proteomes" id="UP001158576"/>
    </source>
</evidence>
<feature type="transmembrane region" description="Helical" evidence="7">
    <location>
        <begin position="97"/>
        <end position="117"/>
    </location>
</feature>
<feature type="region of interest" description="Disordered" evidence="6">
    <location>
        <begin position="476"/>
        <end position="495"/>
    </location>
</feature>
<dbReference type="SUPFAM" id="SSF51206">
    <property type="entry name" value="cAMP-binding domain-like"/>
    <property type="match status" value="1"/>
</dbReference>
<dbReference type="Gene3D" id="1.10.1200.260">
    <property type="match status" value="1"/>
</dbReference>
<reference evidence="10 11" key="1">
    <citation type="submission" date="2021-04" db="EMBL/GenBank/DDBJ databases">
        <authorList>
            <person name="Bliznina A."/>
        </authorList>
    </citation>
    <scope>NUCLEOTIDE SEQUENCE [LARGE SCALE GENOMIC DNA]</scope>
</reference>
<dbReference type="Pfam" id="PF00027">
    <property type="entry name" value="cNMP_binding"/>
    <property type="match status" value="1"/>
</dbReference>
<evidence type="ECO:0000256" key="5">
    <source>
        <dbReference type="ARBA" id="ARBA00023303"/>
    </source>
</evidence>
<keyword evidence="3" id="KW-0406">Ion transport</keyword>
<evidence type="ECO:0000259" key="9">
    <source>
        <dbReference type="PROSITE" id="PS50042"/>
    </source>
</evidence>
<dbReference type="PANTHER" id="PTHR10217:SF435">
    <property type="entry name" value="POTASSIUM VOLTAGE-GATED CHANNEL PROTEIN EAG"/>
    <property type="match status" value="1"/>
</dbReference>
<dbReference type="Proteomes" id="UP001158576">
    <property type="component" value="Chromosome 2"/>
</dbReference>
<dbReference type="EMBL" id="OU015567">
    <property type="protein sequence ID" value="CAG5111835.1"/>
    <property type="molecule type" value="Genomic_DNA"/>
</dbReference>
<dbReference type="InterPro" id="IPR050818">
    <property type="entry name" value="KCNH_animal-type"/>
</dbReference>
<keyword evidence="7" id="KW-0812">Transmembrane</keyword>
<dbReference type="PANTHER" id="PTHR10217">
    <property type="entry name" value="VOLTAGE AND LIGAND GATED POTASSIUM CHANNEL"/>
    <property type="match status" value="1"/>
</dbReference>
<name>A0ABN7T8F6_OIKDI</name>
<keyword evidence="8" id="KW-0732">Signal</keyword>
<gene>
    <name evidence="10" type="ORF">OKIOD_LOCUS14871</name>
</gene>
<sequence>MLLLLVLSFLLSGHWLACVWYAIGVTGSCSEGIVQNSSWIVKLADDLGEPIVFRNDCTVLEIPPSSKCYVASLYFVMTSLTSVGFGNISANTKEEQIFCVFVLLFGALVYATIFGNITTIIQQLHTDTNRYHDAINSVSEFSRQFHVPQELRDRIRDHIVSSWTMNKGIDARKVIEFCPEDLRADIAVHLHRKVFNDHKAFRESSDACLRALATEIKEKRFCPGDIIYHKGEAVDEVVFIMSGCLEILEDDDVVIAILSNGDAFGNQVWKDNEAARGSHFYVRVLAPTDLRIFKSDSLKKVLQFYHHFKESFDANMVLSFNLCNPRTKSCNGERKLSSSSTCSKKTPVGRLSSLPNITHRKSLFSPATKRATIGGSFPIIDVDCAIHGAKNRGTPSPIAASKQTQLKNLIAQMKVLTATAEHLLSNWDETPDSKSTPEPFCRKDSLLVEGKSRIMSSSSSRKSIISDNDYLHPTLEEVDGETCSEQRKSENRKSRTLSIEDVLFVDESES</sequence>
<dbReference type="InterPro" id="IPR000595">
    <property type="entry name" value="cNMP-bd_dom"/>
</dbReference>
<dbReference type="Gene3D" id="1.10.287.70">
    <property type="match status" value="1"/>
</dbReference>
<evidence type="ECO:0000313" key="10">
    <source>
        <dbReference type="EMBL" id="CAG5111835.1"/>
    </source>
</evidence>
<keyword evidence="4" id="KW-0630">Potassium</keyword>
<evidence type="ECO:0000256" key="3">
    <source>
        <dbReference type="ARBA" id="ARBA00022882"/>
    </source>
</evidence>
<feature type="compositionally biased region" description="Basic and acidic residues" evidence="6">
    <location>
        <begin position="484"/>
        <end position="493"/>
    </location>
</feature>
<feature type="transmembrane region" description="Helical" evidence="7">
    <location>
        <begin position="69"/>
        <end position="90"/>
    </location>
</feature>
<keyword evidence="2" id="KW-0631">Potassium channel</keyword>